<accession>A0A1Y2ETZ0</accession>
<dbReference type="GO" id="GO:0005085">
    <property type="term" value="F:guanyl-nucleotide exchange factor activity"/>
    <property type="evidence" value="ECO:0007669"/>
    <property type="project" value="InterPro"/>
</dbReference>
<dbReference type="CDD" id="cd13246">
    <property type="entry name" value="PH_Scd1"/>
    <property type="match status" value="1"/>
</dbReference>
<feature type="compositionally biased region" description="Basic and acidic residues" evidence="2">
    <location>
        <begin position="618"/>
        <end position="628"/>
    </location>
</feature>
<feature type="compositionally biased region" description="Low complexity" evidence="2">
    <location>
        <begin position="79"/>
        <end position="97"/>
    </location>
</feature>
<keyword evidence="1" id="KW-0863">Zinc-finger</keyword>
<dbReference type="Proteomes" id="UP000193467">
    <property type="component" value="Unassembled WGS sequence"/>
</dbReference>
<feature type="region of interest" description="Disordered" evidence="2">
    <location>
        <begin position="1"/>
        <end position="116"/>
    </location>
</feature>
<feature type="compositionally biased region" description="Low complexity" evidence="2">
    <location>
        <begin position="1073"/>
        <end position="1090"/>
    </location>
</feature>
<dbReference type="OrthoDB" id="299997at2759"/>
<sequence length="1179" mass="127710">MFSLGRSRKTSSHSRSESGHLSAYPRSPSLPSSTTPSPRSSNGFSYSPTLPSAQASTTHPRTDSSDSDLNEMAPTRSITSSSSTSHSHSLHPQHQQLQPPPQPLQSPEYHPYGGLMSASVRDNEEDEEVCPVCLCELSLRLQGERPHVVPVCGHRLHHDCFEAVYGDVNRARIKTSSLGLCGVCRRDMKLGDGGDGPGKKNKFAALSGLPQPAESSTHKMRSVTKGTLDEGDQARHDPTEDDELIQLPPPDSLLSAPYGGRESVSTGSTGSTITGRRSSGGTMKGSTGGGSSRGSHGGASSFDIVKPIITVRAEHGHVERSNDKDKKQHVTCMVTIEMPSRWPTLMPLAESASMLDDRGGPDSYGRRQQPSLSVKTTSEYATGRPPSPTASSVYSAYAYGSTSSPSDAHAANPFASVVEDLQLRMADWKGHSPDEFGALKLYDYINVRKDTNTREFVVYLFEEAILCVTDDKRKGIAGKIADGLSGDRDKLRLKGRVYVRHIRTVIDTSKGSDLSLTIMMSDDALDEFVMTFKERAGLDIWRAQIEHLVALHSNPSPTYSAVSAPLTSPHSRAMATSKSADSVAGSDYSGASSGTHLSGFSGYTRTTSSTAPLSSSVIHEEEASDYSRGHGKYSSGPESPYGLPSPSSRYALNPFGPRDFTPLDLMLILSVPPSSGPNSLKLGIIKSSLDFILQNVGPRTRISLVTFSSGEGPRGVLRKTPFIAVGKAEGRKRLEAAVSELGAEQEDCTSLIEHKEERVNVVTAANLALDIVLQRKAKSALTGMVLMNDGRDGGHKQQMDLVMARAEAANVPIHTLGWGKFHDPSSLWLLSNHTGGSYIFVKDFHDLRDALAGCIGGILSIAATNTRLHISVPERRWFRIRKVSGTPGAIVSTAGADVDIDIGELRFGERKDLLVEVEMSLAGYGDNSGQKERHHDQPSFSTATDAFFLSKGLSAASLDEYSPSNLYDDEYDSMPDEVPLFEVNAAYRDPAAGKTISRLNHSPCLLTITVIPPSGSNRTSSPSSAPEIVRRRMELLSSDMLSRALLLMTRRNDSQAKRLLEETKRIISTIAVSLNSSPSPSGSHSQLHPPRSSSRRGSVANSLAQRTLEACSEDVGKVLEGCIHRDEFDTHVRYAAAQQAVVLRDQRSWTPKSAIERLFWTADNSLWMVARSQQWLDSR</sequence>
<name>A0A1Y2ETZ0_9BASI</name>
<dbReference type="InterPro" id="IPR002035">
    <property type="entry name" value="VWF_A"/>
</dbReference>
<organism evidence="5 6">
    <name type="scientific">Leucosporidium creatinivorum</name>
    <dbReference type="NCBI Taxonomy" id="106004"/>
    <lineage>
        <taxon>Eukaryota</taxon>
        <taxon>Fungi</taxon>
        <taxon>Dikarya</taxon>
        <taxon>Basidiomycota</taxon>
        <taxon>Pucciniomycotina</taxon>
        <taxon>Microbotryomycetes</taxon>
        <taxon>Leucosporidiales</taxon>
        <taxon>Leucosporidium</taxon>
    </lineage>
</organism>
<feature type="region of interest" description="Disordered" evidence="2">
    <location>
        <begin position="570"/>
        <end position="593"/>
    </location>
</feature>
<dbReference type="Gene3D" id="3.30.40.10">
    <property type="entry name" value="Zinc/RING finger domain, C3HC4 (zinc finger)"/>
    <property type="match status" value="1"/>
</dbReference>
<comment type="caution">
    <text evidence="5">The sequence shown here is derived from an EMBL/GenBank/DDBJ whole genome shotgun (WGS) entry which is preliminary data.</text>
</comment>
<dbReference type="InterPro" id="IPR013083">
    <property type="entry name" value="Znf_RING/FYVE/PHD"/>
</dbReference>
<reference evidence="5" key="1">
    <citation type="submission" date="2016-07" db="EMBL/GenBank/DDBJ databases">
        <title>Pervasive Adenine N6-methylation of Active Genes in Fungi.</title>
        <authorList>
            <consortium name="DOE Joint Genome Institute"/>
            <person name="Mondo S.J."/>
            <person name="Dannebaum R.O."/>
            <person name="Kuo R.C."/>
            <person name="Labutti K."/>
            <person name="Haridas S."/>
            <person name="Kuo A."/>
            <person name="Salamov A."/>
            <person name="Ahrendt S.R."/>
            <person name="Lipzen A."/>
            <person name="Sullivan W."/>
            <person name="Andreopoulos W.B."/>
            <person name="Clum A."/>
            <person name="Lindquist E."/>
            <person name="Daum C."/>
            <person name="Ramamoorthy G.K."/>
            <person name="Gryganskyi A."/>
            <person name="Culley D."/>
            <person name="Magnuson J.K."/>
            <person name="James T.Y."/>
            <person name="O'Malley M.A."/>
            <person name="Stajich J.E."/>
            <person name="Spatafora J.W."/>
            <person name="Visel A."/>
            <person name="Grigoriev I.V."/>
        </authorList>
    </citation>
    <scope>NUCLEOTIDE SEQUENCE [LARGE SCALE GENOMIC DNA]</scope>
    <source>
        <strain evidence="5">62-1032</strain>
    </source>
</reference>
<dbReference type="PANTHER" id="PTHR10579:SF43">
    <property type="entry name" value="ZINC FINGER (C3HC4-TYPE RING FINGER) FAMILY PROTEIN"/>
    <property type="match status" value="1"/>
</dbReference>
<dbReference type="Gene3D" id="3.40.50.410">
    <property type="entry name" value="von Willebrand factor, type A domain"/>
    <property type="match status" value="1"/>
</dbReference>
<feature type="compositionally biased region" description="Low complexity" evidence="2">
    <location>
        <begin position="259"/>
        <end position="281"/>
    </location>
</feature>
<evidence type="ECO:0000313" key="6">
    <source>
        <dbReference type="Proteomes" id="UP000193467"/>
    </source>
</evidence>
<feature type="region of interest" description="Disordered" evidence="2">
    <location>
        <begin position="609"/>
        <end position="647"/>
    </location>
</feature>
<evidence type="ECO:0000259" key="4">
    <source>
        <dbReference type="PROSITE" id="PS50234"/>
    </source>
</evidence>
<feature type="compositionally biased region" description="Basic residues" evidence="2">
    <location>
        <begin position="1"/>
        <end position="12"/>
    </location>
</feature>
<keyword evidence="6" id="KW-1185">Reference proteome</keyword>
<dbReference type="InterPro" id="IPR051266">
    <property type="entry name" value="CLCR"/>
</dbReference>
<dbReference type="PROSITE" id="PS50234">
    <property type="entry name" value="VWFA"/>
    <property type="match status" value="1"/>
</dbReference>
<dbReference type="Pfam" id="PF15411">
    <property type="entry name" value="PH_10"/>
    <property type="match status" value="1"/>
</dbReference>
<dbReference type="PROSITE" id="PS50089">
    <property type="entry name" value="ZF_RING_2"/>
    <property type="match status" value="1"/>
</dbReference>
<evidence type="ECO:0000313" key="5">
    <source>
        <dbReference type="EMBL" id="ORY75019.1"/>
    </source>
</evidence>
<keyword evidence="1" id="KW-0862">Zinc</keyword>
<proteinExistence type="predicted"/>
<evidence type="ECO:0008006" key="7">
    <source>
        <dbReference type="Google" id="ProtNLM"/>
    </source>
</evidence>
<feature type="compositionally biased region" description="Polar residues" evidence="2">
    <location>
        <begin position="366"/>
        <end position="380"/>
    </location>
</feature>
<dbReference type="AlphaFoldDB" id="A0A1Y2ETZ0"/>
<feature type="compositionally biased region" description="Polar residues" evidence="2">
    <location>
        <begin position="570"/>
        <end position="580"/>
    </location>
</feature>
<dbReference type="InParanoid" id="A0A1Y2ETZ0"/>
<feature type="region of interest" description="Disordered" evidence="2">
    <location>
        <begin position="209"/>
        <end position="301"/>
    </location>
</feature>
<dbReference type="GO" id="GO:0008270">
    <property type="term" value="F:zinc ion binding"/>
    <property type="evidence" value="ECO:0007669"/>
    <property type="project" value="UniProtKB-KW"/>
</dbReference>
<evidence type="ECO:0000256" key="1">
    <source>
        <dbReference type="PROSITE-ProRule" id="PRU00175"/>
    </source>
</evidence>
<dbReference type="SUPFAM" id="SSF57850">
    <property type="entry name" value="RING/U-box"/>
    <property type="match status" value="1"/>
</dbReference>
<dbReference type="SUPFAM" id="SSF53300">
    <property type="entry name" value="vWA-like"/>
    <property type="match status" value="1"/>
</dbReference>
<keyword evidence="1" id="KW-0479">Metal-binding</keyword>
<feature type="region of interest" description="Disordered" evidence="2">
    <location>
        <begin position="353"/>
        <end position="390"/>
    </location>
</feature>
<dbReference type="EMBL" id="MCGR01000039">
    <property type="protein sequence ID" value="ORY75019.1"/>
    <property type="molecule type" value="Genomic_DNA"/>
</dbReference>
<feature type="compositionally biased region" description="Polar residues" evidence="2">
    <location>
        <begin position="1091"/>
        <end position="1100"/>
    </location>
</feature>
<dbReference type="STRING" id="106004.A0A1Y2ETZ0"/>
<protein>
    <recommendedName>
        <fullName evidence="7">RING-type domain-containing protein</fullName>
    </recommendedName>
</protein>
<feature type="compositionally biased region" description="Gly residues" evidence="2">
    <location>
        <begin position="282"/>
        <end position="297"/>
    </location>
</feature>
<dbReference type="InterPro" id="IPR033511">
    <property type="entry name" value="Cdc24/Scd1_PH_dom"/>
</dbReference>
<dbReference type="InterPro" id="IPR001841">
    <property type="entry name" value="Znf_RING"/>
</dbReference>
<evidence type="ECO:0000259" key="3">
    <source>
        <dbReference type="PROSITE" id="PS50089"/>
    </source>
</evidence>
<feature type="domain" description="VWFA" evidence="4">
    <location>
        <begin position="664"/>
        <end position="855"/>
    </location>
</feature>
<gene>
    <name evidence="5" type="ORF">BCR35DRAFT_306430</name>
</gene>
<dbReference type="Gene3D" id="2.30.29.30">
    <property type="entry name" value="Pleckstrin-homology domain (PH domain)/Phosphotyrosine-binding domain (PTB)"/>
    <property type="match status" value="1"/>
</dbReference>
<feature type="region of interest" description="Disordered" evidence="2">
    <location>
        <begin position="1073"/>
        <end position="1100"/>
    </location>
</feature>
<feature type="compositionally biased region" description="Polar residues" evidence="2">
    <location>
        <begin position="42"/>
        <end position="59"/>
    </location>
</feature>
<evidence type="ECO:0000256" key="2">
    <source>
        <dbReference type="SAM" id="MobiDB-lite"/>
    </source>
</evidence>
<dbReference type="InterPro" id="IPR036465">
    <property type="entry name" value="vWFA_dom_sf"/>
</dbReference>
<dbReference type="InterPro" id="IPR011993">
    <property type="entry name" value="PH-like_dom_sf"/>
</dbReference>
<feature type="compositionally biased region" description="Low complexity" evidence="2">
    <location>
        <begin position="19"/>
        <end position="41"/>
    </location>
</feature>
<dbReference type="PANTHER" id="PTHR10579">
    <property type="entry name" value="CALCIUM-ACTIVATED CHLORIDE CHANNEL REGULATOR"/>
    <property type="match status" value="1"/>
</dbReference>
<feature type="domain" description="RING-type" evidence="3">
    <location>
        <begin position="130"/>
        <end position="185"/>
    </location>
</feature>